<keyword evidence="10 19" id="KW-1133">Transmembrane helix</keyword>
<keyword evidence="11" id="KW-0443">Lipid metabolism</keyword>
<keyword evidence="14" id="KW-1208">Phospholipid metabolism</keyword>
<name>A0A9D1SZY7_9FIRM</name>
<dbReference type="GO" id="GO:0016301">
    <property type="term" value="F:kinase activity"/>
    <property type="evidence" value="ECO:0007669"/>
    <property type="project" value="UniProtKB-KW"/>
</dbReference>
<sequence>MKKGAGSLLDSFRYAFRGLRYAVRTQRNMRIHISMAALVSLFGLFYQLAPVEWIALYMTITFVIVCELLNTAVENCVDTATEEYSKYAEIAKDVAAGAVVVAALLAVVVAAFLFLDPARLGPAFGRLLSSPVCTVGVCVLTFLLLWWISRAKRGEIRRKEEDKE</sequence>
<protein>
    <submittedName>
        <fullName evidence="20">Diacylglycerol kinase family protein</fullName>
    </submittedName>
</protein>
<evidence type="ECO:0000256" key="13">
    <source>
        <dbReference type="ARBA" id="ARBA00023209"/>
    </source>
</evidence>
<keyword evidence="6 19" id="KW-0812">Transmembrane</keyword>
<keyword evidence="13" id="KW-0594">Phospholipid biosynthesis</keyword>
<comment type="subcellular location">
    <subcellularLocation>
        <location evidence="1">Cell membrane</location>
        <topology evidence="1">Multi-pass membrane protein</topology>
    </subcellularLocation>
</comment>
<dbReference type="PROSITE" id="PS01069">
    <property type="entry name" value="DAGK_PROKAR"/>
    <property type="match status" value="1"/>
</dbReference>
<dbReference type="GO" id="GO:0005524">
    <property type="term" value="F:ATP binding"/>
    <property type="evidence" value="ECO:0007669"/>
    <property type="project" value="UniProtKB-KW"/>
</dbReference>
<evidence type="ECO:0000256" key="11">
    <source>
        <dbReference type="ARBA" id="ARBA00023098"/>
    </source>
</evidence>
<dbReference type="InterPro" id="IPR000829">
    <property type="entry name" value="DAGK"/>
</dbReference>
<dbReference type="GO" id="GO:0046872">
    <property type="term" value="F:metal ion binding"/>
    <property type="evidence" value="ECO:0007669"/>
    <property type="project" value="UniProtKB-KW"/>
</dbReference>
<feature type="transmembrane region" description="Helical" evidence="19">
    <location>
        <begin position="94"/>
        <end position="115"/>
    </location>
</feature>
<dbReference type="PANTHER" id="PTHR34299">
    <property type="entry name" value="DIACYLGLYCEROL KINASE"/>
    <property type="match status" value="1"/>
</dbReference>
<accession>A0A9D1SZY7</accession>
<keyword evidence="7 17" id="KW-0547">Nucleotide-binding</keyword>
<evidence type="ECO:0000256" key="15">
    <source>
        <dbReference type="PIRSR" id="PIRSR600829-1"/>
    </source>
</evidence>
<evidence type="ECO:0000256" key="14">
    <source>
        <dbReference type="ARBA" id="ARBA00023264"/>
    </source>
</evidence>
<evidence type="ECO:0000256" key="10">
    <source>
        <dbReference type="ARBA" id="ARBA00022989"/>
    </source>
</evidence>
<evidence type="ECO:0000256" key="6">
    <source>
        <dbReference type="ARBA" id="ARBA00022692"/>
    </source>
</evidence>
<dbReference type="InterPro" id="IPR033717">
    <property type="entry name" value="UDPK"/>
</dbReference>
<evidence type="ECO:0000256" key="8">
    <source>
        <dbReference type="ARBA" id="ARBA00022777"/>
    </source>
</evidence>
<feature type="binding site" evidence="17">
    <location>
        <position position="74"/>
    </location>
    <ligand>
        <name>ATP</name>
        <dbReference type="ChEBI" id="CHEBI:30616"/>
    </ligand>
</feature>
<evidence type="ECO:0000256" key="19">
    <source>
        <dbReference type="SAM" id="Phobius"/>
    </source>
</evidence>
<keyword evidence="12 19" id="KW-0472">Membrane</keyword>
<feature type="transmembrane region" description="Helical" evidence="19">
    <location>
        <begin position="29"/>
        <end position="48"/>
    </location>
</feature>
<evidence type="ECO:0000313" key="20">
    <source>
        <dbReference type="EMBL" id="HIV02502.1"/>
    </source>
</evidence>
<dbReference type="CDD" id="cd14265">
    <property type="entry name" value="UDPK_IM_like"/>
    <property type="match status" value="1"/>
</dbReference>
<comment type="caution">
    <text evidence="20">The sequence shown here is derived from an EMBL/GenBank/DDBJ whole genome shotgun (WGS) entry which is preliminary data.</text>
</comment>
<feature type="transmembrane region" description="Helical" evidence="19">
    <location>
        <begin position="127"/>
        <end position="148"/>
    </location>
</feature>
<feature type="binding site" evidence="18">
    <location>
        <position position="74"/>
    </location>
    <ligand>
        <name>a divalent metal cation</name>
        <dbReference type="ChEBI" id="CHEBI:60240"/>
    </ligand>
</feature>
<evidence type="ECO:0000256" key="5">
    <source>
        <dbReference type="ARBA" id="ARBA00022679"/>
    </source>
</evidence>
<comment type="cofactor">
    <cofactor evidence="18">
        <name>Mg(2+)</name>
        <dbReference type="ChEBI" id="CHEBI:18420"/>
    </cofactor>
    <text evidence="18">Mn(2+), Zn(2+), Cd(2+) and Co(2+) support activity to lesser extents.</text>
</comment>
<evidence type="ECO:0000313" key="21">
    <source>
        <dbReference type="Proteomes" id="UP000886743"/>
    </source>
</evidence>
<evidence type="ECO:0000256" key="3">
    <source>
        <dbReference type="ARBA" id="ARBA00022475"/>
    </source>
</evidence>
<gene>
    <name evidence="20" type="ORF">IAC74_02915</name>
</gene>
<evidence type="ECO:0000256" key="4">
    <source>
        <dbReference type="ARBA" id="ARBA00022516"/>
    </source>
</evidence>
<dbReference type="Gene3D" id="1.10.287.3610">
    <property type="match status" value="1"/>
</dbReference>
<reference evidence="20" key="2">
    <citation type="journal article" date="2021" name="PeerJ">
        <title>Extensive microbial diversity within the chicken gut microbiome revealed by metagenomics and culture.</title>
        <authorList>
            <person name="Gilroy R."/>
            <person name="Ravi A."/>
            <person name="Getino M."/>
            <person name="Pursley I."/>
            <person name="Horton D.L."/>
            <person name="Alikhan N.F."/>
            <person name="Baker D."/>
            <person name="Gharbi K."/>
            <person name="Hall N."/>
            <person name="Watson M."/>
            <person name="Adriaenssens E.M."/>
            <person name="Foster-Nyarko E."/>
            <person name="Jarju S."/>
            <person name="Secka A."/>
            <person name="Antonio M."/>
            <person name="Oren A."/>
            <person name="Chaudhuri R.R."/>
            <person name="La Ragione R."/>
            <person name="Hildebrand F."/>
            <person name="Pallen M.J."/>
        </authorList>
    </citation>
    <scope>NUCLEOTIDE SEQUENCE</scope>
    <source>
        <strain evidence="20">4920</strain>
    </source>
</reference>
<proteinExistence type="inferred from homology"/>
<organism evidence="20 21">
    <name type="scientific">Candidatus Aphodoplasma excrementigallinarum</name>
    <dbReference type="NCBI Taxonomy" id="2840673"/>
    <lineage>
        <taxon>Bacteria</taxon>
        <taxon>Bacillati</taxon>
        <taxon>Bacillota</taxon>
        <taxon>Clostridia</taxon>
        <taxon>Eubacteriales</taxon>
        <taxon>Candidatus Aphodoplasma</taxon>
    </lineage>
</organism>
<dbReference type="GO" id="GO:0008654">
    <property type="term" value="P:phospholipid biosynthetic process"/>
    <property type="evidence" value="ECO:0007669"/>
    <property type="project" value="UniProtKB-KW"/>
</dbReference>
<evidence type="ECO:0000256" key="17">
    <source>
        <dbReference type="PIRSR" id="PIRSR600829-3"/>
    </source>
</evidence>
<evidence type="ECO:0000256" key="12">
    <source>
        <dbReference type="ARBA" id="ARBA00023136"/>
    </source>
</evidence>
<dbReference type="GO" id="GO:0005886">
    <property type="term" value="C:plasma membrane"/>
    <property type="evidence" value="ECO:0007669"/>
    <property type="project" value="UniProtKB-SubCell"/>
</dbReference>
<dbReference type="Pfam" id="PF01219">
    <property type="entry name" value="DAGK_prokar"/>
    <property type="match status" value="1"/>
</dbReference>
<evidence type="ECO:0000256" key="7">
    <source>
        <dbReference type="ARBA" id="ARBA00022741"/>
    </source>
</evidence>
<evidence type="ECO:0000256" key="1">
    <source>
        <dbReference type="ARBA" id="ARBA00004651"/>
    </source>
</evidence>
<evidence type="ECO:0000256" key="9">
    <source>
        <dbReference type="ARBA" id="ARBA00022840"/>
    </source>
</evidence>
<keyword evidence="9 17" id="KW-0067">ATP-binding</keyword>
<dbReference type="EMBL" id="DVOF01000085">
    <property type="protein sequence ID" value="HIV02502.1"/>
    <property type="molecule type" value="Genomic_DNA"/>
</dbReference>
<dbReference type="InterPro" id="IPR036945">
    <property type="entry name" value="DAGK_sf"/>
</dbReference>
<feature type="binding site" evidence="16">
    <location>
        <position position="67"/>
    </location>
    <ligand>
        <name>substrate</name>
    </ligand>
</feature>
<feature type="binding site" evidence="17">
    <location>
        <begin position="92"/>
        <end position="93"/>
    </location>
    <ligand>
        <name>ATP</name>
        <dbReference type="ChEBI" id="CHEBI:30616"/>
    </ligand>
</feature>
<feature type="transmembrane region" description="Helical" evidence="19">
    <location>
        <begin position="54"/>
        <end position="73"/>
    </location>
</feature>
<evidence type="ECO:0000256" key="18">
    <source>
        <dbReference type="PIRSR" id="PIRSR600829-4"/>
    </source>
</evidence>
<evidence type="ECO:0000256" key="2">
    <source>
        <dbReference type="ARBA" id="ARBA00005967"/>
    </source>
</evidence>
<keyword evidence="5" id="KW-0808">Transferase</keyword>
<keyword evidence="18" id="KW-0460">Magnesium</keyword>
<reference evidence="20" key="1">
    <citation type="submission" date="2020-10" db="EMBL/GenBank/DDBJ databases">
        <authorList>
            <person name="Gilroy R."/>
        </authorList>
    </citation>
    <scope>NUCLEOTIDE SEQUENCE</scope>
    <source>
        <strain evidence="20">4920</strain>
    </source>
</reference>
<keyword evidence="18" id="KW-0479">Metal-binding</keyword>
<dbReference type="PANTHER" id="PTHR34299:SF1">
    <property type="entry name" value="DIACYLGLYCEROL KINASE"/>
    <property type="match status" value="1"/>
</dbReference>
<keyword evidence="3" id="KW-1003">Cell membrane</keyword>
<feature type="binding site" evidence="17">
    <location>
        <position position="14"/>
    </location>
    <ligand>
        <name>ATP</name>
        <dbReference type="ChEBI" id="CHEBI:30616"/>
    </ligand>
</feature>
<dbReference type="AlphaFoldDB" id="A0A9D1SZY7"/>
<comment type="similarity">
    <text evidence="2">Belongs to the bacterial diacylglycerol kinase family.</text>
</comment>
<keyword evidence="8 20" id="KW-0418">Kinase</keyword>
<keyword evidence="4" id="KW-0444">Lipid biosynthesis</keyword>
<dbReference type="Proteomes" id="UP000886743">
    <property type="component" value="Unassembled WGS sequence"/>
</dbReference>
<feature type="active site" description="Proton acceptor" evidence="15">
    <location>
        <position position="67"/>
    </location>
</feature>
<evidence type="ECO:0000256" key="16">
    <source>
        <dbReference type="PIRSR" id="PIRSR600829-2"/>
    </source>
</evidence>